<accession>A0A4Q0T5N9</accession>
<gene>
    <name evidence="2" type="ORF">GRAN_2037</name>
</gene>
<proteinExistence type="predicted"/>
<protein>
    <submittedName>
        <fullName evidence="2">Uncharacterized protein</fullName>
    </submittedName>
</protein>
<dbReference type="EMBL" id="RDSM01000001">
    <property type="protein sequence ID" value="RXH58727.1"/>
    <property type="molecule type" value="Genomic_DNA"/>
</dbReference>
<reference evidence="2 3" key="1">
    <citation type="submission" date="2018-11" db="EMBL/GenBank/DDBJ databases">
        <authorList>
            <person name="Mardanov A.V."/>
            <person name="Ravin N.V."/>
            <person name="Dedysh S.N."/>
        </authorList>
    </citation>
    <scope>NUCLEOTIDE SEQUENCE [LARGE SCALE GENOMIC DNA]</scope>
    <source>
        <strain evidence="2 3">AF10</strain>
    </source>
</reference>
<feature type="transmembrane region" description="Helical" evidence="1">
    <location>
        <begin position="43"/>
        <end position="61"/>
    </location>
</feature>
<dbReference type="AlphaFoldDB" id="A0A4Q0T5N9"/>
<comment type="caution">
    <text evidence="2">The sequence shown here is derived from an EMBL/GenBank/DDBJ whole genome shotgun (WGS) entry which is preliminary data.</text>
</comment>
<evidence type="ECO:0000313" key="2">
    <source>
        <dbReference type="EMBL" id="RXH58727.1"/>
    </source>
</evidence>
<keyword evidence="1" id="KW-0472">Membrane</keyword>
<dbReference type="Proteomes" id="UP000289437">
    <property type="component" value="Unassembled WGS sequence"/>
</dbReference>
<evidence type="ECO:0000256" key="1">
    <source>
        <dbReference type="SAM" id="Phobius"/>
    </source>
</evidence>
<sequence>MLPFDQRTWAPQLAMAVIAITLLGEVIAIQILRSYGPLDTAEITALVLILIAVVPPNIHIIRRKSHPHLPLQKTNTIR</sequence>
<dbReference type="OrthoDB" id="122780at2"/>
<keyword evidence="3" id="KW-1185">Reference proteome</keyword>
<keyword evidence="1" id="KW-0812">Transmembrane</keyword>
<name>A0A4Q0T5N9_9BACT</name>
<dbReference type="RefSeq" id="WP_128912673.1">
    <property type="nucleotide sequence ID" value="NZ_RDSM01000001.1"/>
</dbReference>
<feature type="transmembrane region" description="Helical" evidence="1">
    <location>
        <begin position="12"/>
        <end position="31"/>
    </location>
</feature>
<organism evidence="2 3">
    <name type="scientific">Granulicella sibirica</name>
    <dbReference type="NCBI Taxonomy" id="2479048"/>
    <lineage>
        <taxon>Bacteria</taxon>
        <taxon>Pseudomonadati</taxon>
        <taxon>Acidobacteriota</taxon>
        <taxon>Terriglobia</taxon>
        <taxon>Terriglobales</taxon>
        <taxon>Acidobacteriaceae</taxon>
        <taxon>Granulicella</taxon>
    </lineage>
</organism>
<reference evidence="3" key="2">
    <citation type="submission" date="2019-02" db="EMBL/GenBank/DDBJ databases">
        <title>Granulicella sibirica sp. nov., a psychrotolerant acidobacterium isolated from an organic soil layer in forested tundra, West Siberia.</title>
        <authorList>
            <person name="Oshkin I.Y."/>
            <person name="Kulichevskaya I.S."/>
            <person name="Rijpstra W.I.C."/>
            <person name="Sinninghe Damste J.S."/>
            <person name="Rakitin A.L."/>
            <person name="Ravin N.V."/>
            <person name="Dedysh S.N."/>
        </authorList>
    </citation>
    <scope>NUCLEOTIDE SEQUENCE [LARGE SCALE GENOMIC DNA]</scope>
    <source>
        <strain evidence="3">AF10</strain>
    </source>
</reference>
<keyword evidence="1" id="KW-1133">Transmembrane helix</keyword>
<evidence type="ECO:0000313" key="3">
    <source>
        <dbReference type="Proteomes" id="UP000289437"/>
    </source>
</evidence>